<accession>A0A8H7ARY8</accession>
<gene>
    <name evidence="1" type="ORF">GJ744_009690</name>
</gene>
<reference evidence="1" key="1">
    <citation type="submission" date="2020-02" db="EMBL/GenBank/DDBJ databases">
        <authorList>
            <person name="Palmer J.M."/>
        </authorList>
    </citation>
    <scope>NUCLEOTIDE SEQUENCE</scope>
    <source>
        <strain evidence="1">EPUS1.4</strain>
        <tissue evidence="1">Thallus</tissue>
    </source>
</reference>
<keyword evidence="2" id="KW-1185">Reference proteome</keyword>
<dbReference type="Proteomes" id="UP000606974">
    <property type="component" value="Unassembled WGS sequence"/>
</dbReference>
<organism evidence="1 2">
    <name type="scientific">Endocarpon pusillum</name>
    <dbReference type="NCBI Taxonomy" id="364733"/>
    <lineage>
        <taxon>Eukaryota</taxon>
        <taxon>Fungi</taxon>
        <taxon>Dikarya</taxon>
        <taxon>Ascomycota</taxon>
        <taxon>Pezizomycotina</taxon>
        <taxon>Eurotiomycetes</taxon>
        <taxon>Chaetothyriomycetidae</taxon>
        <taxon>Verrucariales</taxon>
        <taxon>Verrucariaceae</taxon>
        <taxon>Endocarpon</taxon>
    </lineage>
</organism>
<dbReference type="AlphaFoldDB" id="A0A8H7ARY8"/>
<evidence type="ECO:0000313" key="1">
    <source>
        <dbReference type="EMBL" id="KAF7513269.1"/>
    </source>
</evidence>
<dbReference type="EMBL" id="JAACFV010000006">
    <property type="protein sequence ID" value="KAF7513269.1"/>
    <property type="molecule type" value="Genomic_DNA"/>
</dbReference>
<name>A0A8H7ARY8_9EURO</name>
<sequence>MHQGRSHHVKDIQIKPKRWNYGQPAYFPTNNVDILTAVCAVFSGSKAKWASVETEPSALSHDGVCVYFRALENLNLSPEESTIVRVVAGPIEFEGAKYESIHDLIADAGLSDGDYGPHVSYNLLVQEAPQPGTLAAAYEISFNARSYEHLIGISRLERAIAKSIQAPIQCVEHCDWSTFYQGREAVILVPKYTTQKASSLGEPLPLVPK</sequence>
<protein>
    <submittedName>
        <fullName evidence="1">Uncharacterized protein</fullName>
    </submittedName>
</protein>
<evidence type="ECO:0000313" key="2">
    <source>
        <dbReference type="Proteomes" id="UP000606974"/>
    </source>
</evidence>
<proteinExistence type="predicted"/>
<comment type="caution">
    <text evidence="1">The sequence shown here is derived from an EMBL/GenBank/DDBJ whole genome shotgun (WGS) entry which is preliminary data.</text>
</comment>